<dbReference type="AlphaFoldDB" id="A0A7S4CCW9"/>
<name>A0A7S4CCW9_9EUGL</name>
<feature type="region of interest" description="Disordered" evidence="1">
    <location>
        <begin position="97"/>
        <end position="138"/>
    </location>
</feature>
<feature type="compositionally biased region" description="Polar residues" evidence="1">
    <location>
        <begin position="106"/>
        <end position="115"/>
    </location>
</feature>
<dbReference type="EMBL" id="HBJA01015419">
    <property type="protein sequence ID" value="CAE0793784.1"/>
    <property type="molecule type" value="Transcribed_RNA"/>
</dbReference>
<accession>A0A7S4CCW9</accession>
<organism evidence="2">
    <name type="scientific">Eutreptiella gymnastica</name>
    <dbReference type="NCBI Taxonomy" id="73025"/>
    <lineage>
        <taxon>Eukaryota</taxon>
        <taxon>Discoba</taxon>
        <taxon>Euglenozoa</taxon>
        <taxon>Euglenida</taxon>
        <taxon>Spirocuta</taxon>
        <taxon>Euglenophyceae</taxon>
        <taxon>Eutreptiales</taxon>
        <taxon>Eutreptiaceae</taxon>
        <taxon>Eutreptiella</taxon>
    </lineage>
</organism>
<protein>
    <submittedName>
        <fullName evidence="2">Uncharacterized protein</fullName>
    </submittedName>
</protein>
<evidence type="ECO:0000313" key="2">
    <source>
        <dbReference type="EMBL" id="CAE0793784.1"/>
    </source>
</evidence>
<proteinExistence type="predicted"/>
<evidence type="ECO:0000256" key="1">
    <source>
        <dbReference type="SAM" id="MobiDB-lite"/>
    </source>
</evidence>
<sequence>MLQIEVLSVAHNWSSEETNPQATAISSNCEPLPHLGASFVCTCMQLQESCRFPTARVSASALAQEAPSPGDKQNARMANAQWAMDGKCMALEASHDTHRTGGWHSCDTSHTQNAMQPGPPPGTRTAHVARGASAQRRL</sequence>
<reference evidence="2" key="1">
    <citation type="submission" date="2021-01" db="EMBL/GenBank/DDBJ databases">
        <authorList>
            <person name="Corre E."/>
            <person name="Pelletier E."/>
            <person name="Niang G."/>
            <person name="Scheremetjew M."/>
            <person name="Finn R."/>
            <person name="Kale V."/>
            <person name="Holt S."/>
            <person name="Cochrane G."/>
            <person name="Meng A."/>
            <person name="Brown T."/>
            <person name="Cohen L."/>
        </authorList>
    </citation>
    <scope>NUCLEOTIDE SEQUENCE</scope>
    <source>
        <strain evidence="2">CCMP1594</strain>
    </source>
</reference>
<gene>
    <name evidence="2" type="ORF">EGYM00163_LOCUS4901</name>
</gene>